<dbReference type="EMBL" id="JACEIK010000081">
    <property type="protein sequence ID" value="MCD7449053.1"/>
    <property type="molecule type" value="Genomic_DNA"/>
</dbReference>
<organism evidence="1 2">
    <name type="scientific">Datura stramonium</name>
    <name type="common">Jimsonweed</name>
    <name type="synonym">Common thornapple</name>
    <dbReference type="NCBI Taxonomy" id="4076"/>
    <lineage>
        <taxon>Eukaryota</taxon>
        <taxon>Viridiplantae</taxon>
        <taxon>Streptophyta</taxon>
        <taxon>Embryophyta</taxon>
        <taxon>Tracheophyta</taxon>
        <taxon>Spermatophyta</taxon>
        <taxon>Magnoliopsida</taxon>
        <taxon>eudicotyledons</taxon>
        <taxon>Gunneridae</taxon>
        <taxon>Pentapetalae</taxon>
        <taxon>asterids</taxon>
        <taxon>lamiids</taxon>
        <taxon>Solanales</taxon>
        <taxon>Solanaceae</taxon>
        <taxon>Solanoideae</taxon>
        <taxon>Datureae</taxon>
        <taxon>Datura</taxon>
    </lineage>
</organism>
<sequence length="123" mass="14219">MKIQRFLGEYEDLRFHLDADDVRSYVETTRISQWPTINVAGIGRRLCKEEKDENEQFLSKCLWMWMQKLDLSKKCCSPEVAGELRKDADDDMHGANQFSVFKGPKGMEVASTNSDKFFITSSI</sequence>
<evidence type="ECO:0000313" key="2">
    <source>
        <dbReference type="Proteomes" id="UP000823775"/>
    </source>
</evidence>
<keyword evidence="2" id="KW-1185">Reference proteome</keyword>
<comment type="caution">
    <text evidence="1">The sequence shown here is derived from an EMBL/GenBank/DDBJ whole genome shotgun (WGS) entry which is preliminary data.</text>
</comment>
<proteinExistence type="predicted"/>
<gene>
    <name evidence="1" type="ORF">HAX54_048747</name>
</gene>
<reference evidence="1 2" key="1">
    <citation type="journal article" date="2021" name="BMC Genomics">
        <title>Datura genome reveals duplications of psychoactive alkaloid biosynthetic genes and high mutation rate following tissue culture.</title>
        <authorList>
            <person name="Rajewski A."/>
            <person name="Carter-House D."/>
            <person name="Stajich J."/>
            <person name="Litt A."/>
        </authorList>
    </citation>
    <scope>NUCLEOTIDE SEQUENCE [LARGE SCALE GENOMIC DNA]</scope>
    <source>
        <strain evidence="1">AR-01</strain>
    </source>
</reference>
<evidence type="ECO:0000313" key="1">
    <source>
        <dbReference type="EMBL" id="MCD7449053.1"/>
    </source>
</evidence>
<name>A0ABS8RR74_DATST</name>
<accession>A0ABS8RR74</accession>
<protein>
    <submittedName>
        <fullName evidence="1">Uncharacterized protein</fullName>
    </submittedName>
</protein>
<dbReference type="Proteomes" id="UP000823775">
    <property type="component" value="Unassembled WGS sequence"/>
</dbReference>